<feature type="domain" description="Creatinase N-terminal" evidence="5">
    <location>
        <begin position="5"/>
        <end position="136"/>
    </location>
</feature>
<proteinExistence type="inferred from homology"/>
<sequence length="362" mass="40060">MQEARRQRLAHHLQQENTDACILVPGPNLYYFTGLALHQSERLSLAILTKENQLLFLMPKLEVSKVEQVAHDALFSYTDEQGPGQALAEVQKKLGTLGRVGIEYGHMRVKEWKAVEQLGAQEFVEIEQTVDALRVIKDEQEIEAIRQAVRIVEDSFQAILPRVRAGVAELEVAAELEYEMRKRGSEGTPFDTIVASGYRGALPHGRASDKLIQSGELVVIDFGAIFHGYVADITRTVAVGELDAELANIYEVVRQAQQAAVEAVRPGVTAHEIDETARAIIRDSGYGEYFTHRLGHGIGLCGHEEPYMIQNNPLVLAPGMAFTIEPGIYLPNKGGVRIEDNVIVTEDGCLNLMNLPKELLSL</sequence>
<dbReference type="GeneID" id="87614562"/>
<dbReference type="RefSeq" id="WP_122963025.1">
    <property type="nucleotide sequence ID" value="NZ_BJMH01000001.1"/>
</dbReference>
<evidence type="ECO:0000259" key="5">
    <source>
        <dbReference type="Pfam" id="PF01321"/>
    </source>
</evidence>
<organism evidence="6 7">
    <name type="scientific">Brevibacillus parabrevis</name>
    <dbReference type="NCBI Taxonomy" id="54914"/>
    <lineage>
        <taxon>Bacteria</taxon>
        <taxon>Bacillati</taxon>
        <taxon>Bacillota</taxon>
        <taxon>Bacilli</taxon>
        <taxon>Bacillales</taxon>
        <taxon>Paenibacillaceae</taxon>
        <taxon>Brevibacillus</taxon>
    </lineage>
</organism>
<keyword evidence="3" id="KW-0378">Hydrolase</keyword>
<dbReference type="Gene3D" id="3.40.350.10">
    <property type="entry name" value="Creatinase/prolidase N-terminal domain"/>
    <property type="match status" value="1"/>
</dbReference>
<dbReference type="AlphaFoldDB" id="A0A4Y3P8Q6"/>
<comment type="cofactor">
    <cofactor evidence="1">
        <name>Mn(2+)</name>
        <dbReference type="ChEBI" id="CHEBI:29035"/>
    </cofactor>
</comment>
<evidence type="ECO:0000256" key="2">
    <source>
        <dbReference type="ARBA" id="ARBA00008766"/>
    </source>
</evidence>
<dbReference type="FunFam" id="3.90.230.10:FF:000014">
    <property type="entry name" value="Aminopeptidase P family protein"/>
    <property type="match status" value="1"/>
</dbReference>
<dbReference type="InterPro" id="IPR001714">
    <property type="entry name" value="Pept_M24_MAP"/>
</dbReference>
<comment type="caution">
    <text evidence="6">The sequence shown here is derived from an EMBL/GenBank/DDBJ whole genome shotgun (WGS) entry which is preliminary data.</text>
</comment>
<dbReference type="GO" id="GO:0008235">
    <property type="term" value="F:metalloexopeptidase activity"/>
    <property type="evidence" value="ECO:0007669"/>
    <property type="project" value="UniProtKB-ARBA"/>
</dbReference>
<dbReference type="SUPFAM" id="SSF53092">
    <property type="entry name" value="Creatinase/prolidase N-terminal domain"/>
    <property type="match status" value="1"/>
</dbReference>
<dbReference type="InterPro" id="IPR000994">
    <property type="entry name" value="Pept_M24"/>
</dbReference>
<protein>
    <submittedName>
        <fullName evidence="6">Peptidase M24</fullName>
    </submittedName>
</protein>
<dbReference type="InterPro" id="IPR000587">
    <property type="entry name" value="Creatinase_N"/>
</dbReference>
<dbReference type="GO" id="GO:0004177">
    <property type="term" value="F:aminopeptidase activity"/>
    <property type="evidence" value="ECO:0007669"/>
    <property type="project" value="UniProtKB-ARBA"/>
</dbReference>
<dbReference type="Proteomes" id="UP000316882">
    <property type="component" value="Unassembled WGS sequence"/>
</dbReference>
<reference evidence="6 7" key="1">
    <citation type="submission" date="2019-06" db="EMBL/GenBank/DDBJ databases">
        <title>Whole genome shotgun sequence of Brevibacillus parabrevis NBRC 12334.</title>
        <authorList>
            <person name="Hosoyama A."/>
            <person name="Uohara A."/>
            <person name="Ohji S."/>
            <person name="Ichikawa N."/>
        </authorList>
    </citation>
    <scope>NUCLEOTIDE SEQUENCE [LARGE SCALE GENOMIC DNA]</scope>
    <source>
        <strain evidence="6 7">NBRC 12334</strain>
    </source>
</reference>
<dbReference type="Pfam" id="PF01321">
    <property type="entry name" value="Creatinase_N"/>
    <property type="match status" value="1"/>
</dbReference>
<accession>A0A4Y3P8Q6</accession>
<name>A0A4Y3P8Q6_BREPA</name>
<dbReference type="InterPro" id="IPR050659">
    <property type="entry name" value="Peptidase_M24B"/>
</dbReference>
<dbReference type="PANTHER" id="PTHR46112">
    <property type="entry name" value="AMINOPEPTIDASE"/>
    <property type="match status" value="1"/>
</dbReference>
<dbReference type="Gene3D" id="3.90.230.10">
    <property type="entry name" value="Creatinase/methionine aminopeptidase superfamily"/>
    <property type="match status" value="1"/>
</dbReference>
<evidence type="ECO:0000256" key="1">
    <source>
        <dbReference type="ARBA" id="ARBA00001936"/>
    </source>
</evidence>
<dbReference type="InterPro" id="IPR029149">
    <property type="entry name" value="Creatin/AminoP/Spt16_N"/>
</dbReference>
<dbReference type="CDD" id="cd01092">
    <property type="entry name" value="APP-like"/>
    <property type="match status" value="1"/>
</dbReference>
<evidence type="ECO:0000313" key="6">
    <source>
        <dbReference type="EMBL" id="GEB30762.1"/>
    </source>
</evidence>
<comment type="similarity">
    <text evidence="2">Belongs to the peptidase M24B family.</text>
</comment>
<evidence type="ECO:0000259" key="4">
    <source>
        <dbReference type="Pfam" id="PF00557"/>
    </source>
</evidence>
<dbReference type="SUPFAM" id="SSF55920">
    <property type="entry name" value="Creatinase/aminopeptidase"/>
    <property type="match status" value="1"/>
</dbReference>
<evidence type="ECO:0000256" key="3">
    <source>
        <dbReference type="ARBA" id="ARBA00022801"/>
    </source>
</evidence>
<feature type="domain" description="Peptidase M24" evidence="4">
    <location>
        <begin position="143"/>
        <end position="346"/>
    </location>
</feature>
<dbReference type="PANTHER" id="PTHR46112:SF3">
    <property type="entry name" value="AMINOPEPTIDASE YPDF"/>
    <property type="match status" value="1"/>
</dbReference>
<evidence type="ECO:0000313" key="7">
    <source>
        <dbReference type="Proteomes" id="UP000316882"/>
    </source>
</evidence>
<dbReference type="InterPro" id="IPR036005">
    <property type="entry name" value="Creatinase/aminopeptidase-like"/>
</dbReference>
<dbReference type="PRINTS" id="PR00599">
    <property type="entry name" value="MAPEPTIDASE"/>
</dbReference>
<gene>
    <name evidence="6" type="ORF">BPA01_03420</name>
</gene>
<dbReference type="EMBL" id="BJMH01000001">
    <property type="protein sequence ID" value="GEB30762.1"/>
    <property type="molecule type" value="Genomic_DNA"/>
</dbReference>
<dbReference type="Pfam" id="PF00557">
    <property type="entry name" value="Peptidase_M24"/>
    <property type="match status" value="1"/>
</dbReference>
<keyword evidence="7" id="KW-1185">Reference proteome</keyword>